<protein>
    <submittedName>
        <fullName evidence="1">Uncharacterized protein</fullName>
    </submittedName>
</protein>
<proteinExistence type="predicted"/>
<organism evidence="1 2">
    <name type="scientific">Penicillium nordicum</name>
    <dbReference type="NCBI Taxonomy" id="229535"/>
    <lineage>
        <taxon>Eukaryota</taxon>
        <taxon>Fungi</taxon>
        <taxon>Dikarya</taxon>
        <taxon>Ascomycota</taxon>
        <taxon>Pezizomycotina</taxon>
        <taxon>Eurotiomycetes</taxon>
        <taxon>Eurotiomycetidae</taxon>
        <taxon>Eurotiales</taxon>
        <taxon>Aspergillaceae</taxon>
        <taxon>Penicillium</taxon>
    </lineage>
</organism>
<accession>A0A0M8P899</accession>
<dbReference type="EMBL" id="LHQQ01000019">
    <property type="protein sequence ID" value="KOS47188.1"/>
    <property type="molecule type" value="Genomic_DNA"/>
</dbReference>
<comment type="caution">
    <text evidence="1">The sequence shown here is derived from an EMBL/GenBank/DDBJ whole genome shotgun (WGS) entry which is preliminary data.</text>
</comment>
<evidence type="ECO:0000313" key="2">
    <source>
        <dbReference type="Proteomes" id="UP000037696"/>
    </source>
</evidence>
<keyword evidence="2" id="KW-1185">Reference proteome</keyword>
<name>A0A0M8P899_9EURO</name>
<dbReference type="Proteomes" id="UP000037696">
    <property type="component" value="Unassembled WGS sequence"/>
</dbReference>
<reference evidence="1 2" key="1">
    <citation type="submission" date="2015-08" db="EMBL/GenBank/DDBJ databases">
        <title>Genome sequencing of Penicillium nordicum.</title>
        <authorList>
            <person name="Nguyen H.D."/>
            <person name="Seifert K.A."/>
        </authorList>
    </citation>
    <scope>NUCLEOTIDE SEQUENCE [LARGE SCALE GENOMIC DNA]</scope>
    <source>
        <strain evidence="1 2">DAOMC 185683</strain>
    </source>
</reference>
<dbReference type="AlphaFoldDB" id="A0A0M8P899"/>
<sequence length="98" mass="11530">MYKISESTSKGPKCIYMFLMSRTRFHLEKKRTAHFTRSVIMDGNFLTIISISINARSPYITPYTIYPTPQWNGSERVHISELSFRVPRFSRFHLSPLL</sequence>
<gene>
    <name evidence="1" type="ORF">ACN38_g1807</name>
</gene>
<evidence type="ECO:0000313" key="1">
    <source>
        <dbReference type="EMBL" id="KOS47188.1"/>
    </source>
</evidence>